<evidence type="ECO:0000313" key="1">
    <source>
        <dbReference type="EMBL" id="TFE31892.1"/>
    </source>
</evidence>
<name>A0A4Y8M7V4_9BACL</name>
<dbReference type="AlphaFoldDB" id="A0A4Y8M7V4"/>
<keyword evidence="1" id="KW-0418">Kinase</keyword>
<reference evidence="1 2" key="1">
    <citation type="submission" date="2019-03" db="EMBL/GenBank/DDBJ databases">
        <title>Cohnella endophytica sp. nov., a novel endophytic bacterium isolated from bark of Sonneratia apetala.</title>
        <authorList>
            <person name="Tuo L."/>
        </authorList>
    </citation>
    <scope>NUCLEOTIDE SEQUENCE [LARGE SCALE GENOMIC DNA]</scope>
    <source>
        <strain evidence="1 2">CCTCC AB 208254</strain>
    </source>
</reference>
<organism evidence="1 2">
    <name type="scientific">Cohnella luojiensis</name>
    <dbReference type="NCBI Taxonomy" id="652876"/>
    <lineage>
        <taxon>Bacteria</taxon>
        <taxon>Bacillati</taxon>
        <taxon>Bacillota</taxon>
        <taxon>Bacilli</taxon>
        <taxon>Bacillales</taxon>
        <taxon>Paenibacillaceae</taxon>
        <taxon>Cohnella</taxon>
    </lineage>
</organism>
<sequence>MKNPATKERIKDLLDGVTKYDLQDRPKVRKWVKQFARILNEPLTETQEDQLVNFIISQKIDPNNMLHLIKLYTMFR</sequence>
<dbReference type="Pfam" id="PF14069">
    <property type="entry name" value="SpoVIF"/>
    <property type="match status" value="1"/>
</dbReference>
<dbReference type="InterPro" id="IPR025942">
    <property type="entry name" value="SpoVIF"/>
</dbReference>
<dbReference type="Proteomes" id="UP000297900">
    <property type="component" value="Unassembled WGS sequence"/>
</dbReference>
<proteinExistence type="predicted"/>
<dbReference type="GO" id="GO:0004674">
    <property type="term" value="F:protein serine/threonine kinase activity"/>
    <property type="evidence" value="ECO:0007669"/>
    <property type="project" value="UniProtKB-KW"/>
</dbReference>
<protein>
    <submittedName>
        <fullName evidence="1">Serine/threonine protein kinase</fullName>
    </submittedName>
</protein>
<gene>
    <name evidence="1" type="ORF">E2980_01945</name>
</gene>
<dbReference type="OrthoDB" id="2623024at2"/>
<dbReference type="EMBL" id="SOMN01000001">
    <property type="protein sequence ID" value="TFE31892.1"/>
    <property type="molecule type" value="Genomic_DNA"/>
</dbReference>
<keyword evidence="1" id="KW-0808">Transferase</keyword>
<accession>A0A4Y8M7V4</accession>
<evidence type="ECO:0000313" key="2">
    <source>
        <dbReference type="Proteomes" id="UP000297900"/>
    </source>
</evidence>
<keyword evidence="2" id="KW-1185">Reference proteome</keyword>
<keyword evidence="1" id="KW-0723">Serine/threonine-protein kinase</keyword>
<comment type="caution">
    <text evidence="1">The sequence shown here is derived from an EMBL/GenBank/DDBJ whole genome shotgun (WGS) entry which is preliminary data.</text>
</comment>